<keyword evidence="4" id="KW-1185">Reference proteome</keyword>
<dbReference type="InterPro" id="IPR026935">
    <property type="entry name" value="BtrH_N"/>
</dbReference>
<dbReference type="RefSeq" id="WP_345027043.1">
    <property type="nucleotide sequence ID" value="NZ_BAABEY010000011.1"/>
</dbReference>
<comment type="caution">
    <text evidence="3">The sequence shown here is derived from an EMBL/GenBank/DDBJ whole genome shotgun (WGS) entry which is preliminary data.</text>
</comment>
<reference evidence="4" key="1">
    <citation type="journal article" date="2019" name="Int. J. Syst. Evol. Microbiol.">
        <title>The Global Catalogue of Microorganisms (GCM) 10K type strain sequencing project: providing services to taxonomists for standard genome sequencing and annotation.</title>
        <authorList>
            <consortium name="The Broad Institute Genomics Platform"/>
            <consortium name="The Broad Institute Genome Sequencing Center for Infectious Disease"/>
            <person name="Wu L."/>
            <person name="Ma J."/>
        </authorList>
    </citation>
    <scope>NUCLEOTIDE SEQUENCE [LARGE SCALE GENOMIC DNA]</scope>
    <source>
        <strain evidence="4">JCM 31920</strain>
    </source>
</reference>
<dbReference type="Proteomes" id="UP001501508">
    <property type="component" value="Unassembled WGS sequence"/>
</dbReference>
<name>A0ABP8LTG8_9BACT</name>
<feature type="domain" description="Butirosin biosynthesis protein H N-terminal" evidence="1">
    <location>
        <begin position="12"/>
        <end position="144"/>
    </location>
</feature>
<evidence type="ECO:0000313" key="4">
    <source>
        <dbReference type="Proteomes" id="UP001501508"/>
    </source>
</evidence>
<protein>
    <submittedName>
        <fullName evidence="3">BtrH N-terminal domain-containing protein</fullName>
    </submittedName>
</protein>
<proteinExistence type="predicted"/>
<dbReference type="EMBL" id="BAABEY010000011">
    <property type="protein sequence ID" value="GAA4434966.1"/>
    <property type="molecule type" value="Genomic_DNA"/>
</dbReference>
<dbReference type="Pfam" id="PF16169">
    <property type="entry name" value="DUF4872"/>
    <property type="match status" value="1"/>
</dbReference>
<evidence type="ECO:0000259" key="1">
    <source>
        <dbReference type="Pfam" id="PF14399"/>
    </source>
</evidence>
<evidence type="ECO:0000313" key="3">
    <source>
        <dbReference type="EMBL" id="GAA4434966.1"/>
    </source>
</evidence>
<sequence length="338" mass="37767">MEKRFEHVQSAHCENGVTTALLRHRGVEFITEPLAFGMGAGLFYIQIPFLTVNNGPAISFRTMPGAIFSRTCSALGVDVVRKKFVSEGSAGSYVDDLVSKGIPVGCQVGVFHLPYFPQEYRFHFNAHNLIVFGREEDRYLVSDPVMEVTTSLSPPELSKVRFAKGPLSPRGQAYYPIVSGEIDRATIQKAIAKGIKRNVRDMLHIPGGFAGVKGIRYTANRVRKWREKLGVRKGGLFLGQIVRMQEEIGTGGGGFRFLYAAFLQEAYDYIPDDTLLSISEDFTRAGDLWRSNAVKMAGIYKGRTTEQSDFDEVADRMMEIMEVEKKAFARLSSVRLQK</sequence>
<gene>
    <name evidence="3" type="ORF">GCM10023091_10660</name>
</gene>
<accession>A0ABP8LTG8</accession>
<evidence type="ECO:0000259" key="2">
    <source>
        <dbReference type="Pfam" id="PF16169"/>
    </source>
</evidence>
<feature type="domain" description="DUF4872" evidence="2">
    <location>
        <begin position="156"/>
        <end position="331"/>
    </location>
</feature>
<dbReference type="Pfam" id="PF14399">
    <property type="entry name" value="BtrH_N"/>
    <property type="match status" value="1"/>
</dbReference>
<organism evidence="3 4">
    <name type="scientific">Ravibacter arvi</name>
    <dbReference type="NCBI Taxonomy" id="2051041"/>
    <lineage>
        <taxon>Bacteria</taxon>
        <taxon>Pseudomonadati</taxon>
        <taxon>Bacteroidota</taxon>
        <taxon>Cytophagia</taxon>
        <taxon>Cytophagales</taxon>
        <taxon>Spirosomataceae</taxon>
        <taxon>Ravibacter</taxon>
    </lineage>
</organism>
<dbReference type="InterPro" id="IPR032369">
    <property type="entry name" value="DUF4872"/>
</dbReference>